<dbReference type="SUPFAM" id="SSF53955">
    <property type="entry name" value="Lysozyme-like"/>
    <property type="match status" value="1"/>
</dbReference>
<keyword evidence="2" id="KW-1185">Reference proteome</keyword>
<dbReference type="OrthoDB" id="1143238at2"/>
<dbReference type="Proteomes" id="UP000317332">
    <property type="component" value="Unassembled WGS sequence"/>
</dbReference>
<sequence length="224" mass="25157">MIKKCFNYIAIPLAIIAALFTGFYSGSETDFSEYSTEGLDLHFTVSHDLAMLEHDIEVFNASESVLEHYMPYLGKTYVAFKEAVGFKESRGNYFSVNDFGYLGKYQFGAETLQLIGIYNPDAFLYSPELQERAFLANLQRNKWILRKDIKKYDGKVINNVKITESGILAAAHLAGAGSVQRFLRSQGDNNVSDAYGSSVAYYMKRFSGYDTSTIAPNKKARAML</sequence>
<proteinExistence type="predicted"/>
<dbReference type="EMBL" id="VHIQ01000006">
    <property type="protein sequence ID" value="TPV32269.1"/>
    <property type="molecule type" value="Genomic_DNA"/>
</dbReference>
<evidence type="ECO:0000313" key="2">
    <source>
        <dbReference type="Proteomes" id="UP000317332"/>
    </source>
</evidence>
<protein>
    <submittedName>
        <fullName evidence="1">Peptidoglycan-binding protein LysM</fullName>
    </submittedName>
</protein>
<reference evidence="1 2" key="1">
    <citation type="submission" date="2019-06" db="EMBL/GenBank/DDBJ databases">
        <title>Flavobacteriaceae Paucihalobacterium erythroidium CWB-1, complete genome.</title>
        <authorList>
            <person name="Wu S."/>
        </authorList>
    </citation>
    <scope>NUCLEOTIDE SEQUENCE [LARGE SCALE GENOMIC DNA]</scope>
    <source>
        <strain evidence="1 2">CWB-1</strain>
    </source>
</reference>
<name>A0A506PFA3_9FLAO</name>
<dbReference type="AlphaFoldDB" id="A0A506PFA3"/>
<evidence type="ECO:0000313" key="1">
    <source>
        <dbReference type="EMBL" id="TPV32269.1"/>
    </source>
</evidence>
<dbReference type="InterPro" id="IPR023346">
    <property type="entry name" value="Lysozyme-like_dom_sf"/>
</dbReference>
<dbReference type="RefSeq" id="WP_140990766.1">
    <property type="nucleotide sequence ID" value="NZ_VHIQ01000006.1"/>
</dbReference>
<organism evidence="1 2">
    <name type="scientific">Paucihalobacter ruber</name>
    <dbReference type="NCBI Taxonomy" id="2567861"/>
    <lineage>
        <taxon>Bacteria</taxon>
        <taxon>Pseudomonadati</taxon>
        <taxon>Bacteroidota</taxon>
        <taxon>Flavobacteriia</taxon>
        <taxon>Flavobacteriales</taxon>
        <taxon>Flavobacteriaceae</taxon>
        <taxon>Paucihalobacter</taxon>
    </lineage>
</organism>
<gene>
    <name evidence="1" type="ORF">FJ651_11935</name>
</gene>
<accession>A0A506PFA3</accession>
<comment type="caution">
    <text evidence="1">The sequence shown here is derived from an EMBL/GenBank/DDBJ whole genome shotgun (WGS) entry which is preliminary data.</text>
</comment>